<dbReference type="SMART" id="SM00225">
    <property type="entry name" value="BTB"/>
    <property type="match status" value="1"/>
</dbReference>
<dbReference type="Proteomes" id="UP001627154">
    <property type="component" value="Unassembled WGS sequence"/>
</dbReference>
<dbReference type="Pfam" id="PF00651">
    <property type="entry name" value="BTB"/>
    <property type="match status" value="1"/>
</dbReference>
<dbReference type="PANTHER" id="PTHR24413">
    <property type="entry name" value="SPECKLE-TYPE POZ PROTEIN"/>
    <property type="match status" value="1"/>
</dbReference>
<dbReference type="EMBL" id="JBJJXI010000022">
    <property type="protein sequence ID" value="KAL3404930.1"/>
    <property type="molecule type" value="Genomic_DNA"/>
</dbReference>
<dbReference type="CDD" id="cd18186">
    <property type="entry name" value="BTB_POZ_ZBTB_KLHL-like"/>
    <property type="match status" value="1"/>
</dbReference>
<protein>
    <recommendedName>
        <fullName evidence="1">BTB domain-containing protein</fullName>
    </recommendedName>
</protein>
<feature type="domain" description="BTB" evidence="1">
    <location>
        <begin position="48"/>
        <end position="115"/>
    </location>
</feature>
<dbReference type="InterPro" id="IPR000210">
    <property type="entry name" value="BTB/POZ_dom"/>
</dbReference>
<evidence type="ECO:0000313" key="3">
    <source>
        <dbReference type="Proteomes" id="UP001627154"/>
    </source>
</evidence>
<evidence type="ECO:0000313" key="2">
    <source>
        <dbReference type="EMBL" id="KAL3404930.1"/>
    </source>
</evidence>
<keyword evidence="3" id="KW-1185">Reference proteome</keyword>
<name>A0ABD2XIH3_9HYME</name>
<dbReference type="PROSITE" id="PS50097">
    <property type="entry name" value="BTB"/>
    <property type="match status" value="1"/>
</dbReference>
<dbReference type="SUPFAM" id="SSF54695">
    <property type="entry name" value="POZ domain"/>
    <property type="match status" value="1"/>
</dbReference>
<reference evidence="2 3" key="1">
    <citation type="journal article" date="2024" name="bioRxiv">
        <title>A reference genome for Trichogramma kaykai: A tiny desert-dwelling parasitoid wasp with competing sex-ratio distorters.</title>
        <authorList>
            <person name="Culotta J."/>
            <person name="Lindsey A.R."/>
        </authorList>
    </citation>
    <scope>NUCLEOTIDE SEQUENCE [LARGE SCALE GENOMIC DNA]</scope>
    <source>
        <strain evidence="2 3">KSX58</strain>
    </source>
</reference>
<proteinExistence type="predicted"/>
<dbReference type="AlphaFoldDB" id="A0ABD2XIH3"/>
<accession>A0ABD2XIH3</accession>
<organism evidence="2 3">
    <name type="scientific">Trichogramma kaykai</name>
    <dbReference type="NCBI Taxonomy" id="54128"/>
    <lineage>
        <taxon>Eukaryota</taxon>
        <taxon>Metazoa</taxon>
        <taxon>Ecdysozoa</taxon>
        <taxon>Arthropoda</taxon>
        <taxon>Hexapoda</taxon>
        <taxon>Insecta</taxon>
        <taxon>Pterygota</taxon>
        <taxon>Neoptera</taxon>
        <taxon>Endopterygota</taxon>
        <taxon>Hymenoptera</taxon>
        <taxon>Apocrita</taxon>
        <taxon>Proctotrupomorpha</taxon>
        <taxon>Chalcidoidea</taxon>
        <taxon>Trichogrammatidae</taxon>
        <taxon>Trichogramma</taxon>
    </lineage>
</organism>
<sequence>MSTFSENMDYYLYNGKLIIKFFIEAKPLKSDGYPELHSTTLYNKQDFSDIELITGDKKFCAHKAILANHSLVFTTMFKTDMRENIKNVVTINDISAEVIDCLLTWIYTNEVEFHHDTIYELSYASEKCQIFGLKKLCEKYLYELLTVKNWVEIISIADKCNVENLKKMLIAFINNRKEILTPETYNKLKNLNKMLILEVLECFVTPITEIK</sequence>
<gene>
    <name evidence="2" type="ORF">TKK_002581</name>
</gene>
<comment type="caution">
    <text evidence="2">The sequence shown here is derived from an EMBL/GenBank/DDBJ whole genome shotgun (WGS) entry which is preliminary data.</text>
</comment>
<evidence type="ECO:0000259" key="1">
    <source>
        <dbReference type="PROSITE" id="PS50097"/>
    </source>
</evidence>
<dbReference type="InterPro" id="IPR011333">
    <property type="entry name" value="SKP1/BTB/POZ_sf"/>
</dbReference>
<dbReference type="Gene3D" id="3.30.710.10">
    <property type="entry name" value="Potassium Channel Kv1.1, Chain A"/>
    <property type="match status" value="1"/>
</dbReference>
<dbReference type="Gene3D" id="1.25.40.420">
    <property type="match status" value="1"/>
</dbReference>